<dbReference type="PRINTS" id="PR00411">
    <property type="entry name" value="PNDRDTASEI"/>
</dbReference>
<dbReference type="PANTHER" id="PTHR43098:SF3">
    <property type="entry name" value="L-ORNITHINE N(5)-MONOOXYGENASE-RELATED"/>
    <property type="match status" value="1"/>
</dbReference>
<evidence type="ECO:0000256" key="4">
    <source>
        <dbReference type="ARBA" id="ARBA00022827"/>
    </source>
</evidence>
<dbReference type="Pfam" id="PF13738">
    <property type="entry name" value="Pyr_redox_3"/>
    <property type="match status" value="1"/>
</dbReference>
<dbReference type="Gene3D" id="3.50.50.60">
    <property type="entry name" value="FAD/NAD(P)-binding domain"/>
    <property type="match status" value="2"/>
</dbReference>
<keyword evidence="7" id="KW-0503">Monooxygenase</keyword>
<name>A0ABN3K3X8_9ACTN</name>
<evidence type="ECO:0000256" key="3">
    <source>
        <dbReference type="ARBA" id="ARBA00022630"/>
    </source>
</evidence>
<comment type="caution">
    <text evidence="8">The sequence shown here is derived from an EMBL/GenBank/DDBJ whole genome shotgun (WGS) entry which is preliminary data.</text>
</comment>
<organism evidence="8 9">
    <name type="scientific">Actinomadura vinacea</name>
    <dbReference type="NCBI Taxonomy" id="115336"/>
    <lineage>
        <taxon>Bacteria</taxon>
        <taxon>Bacillati</taxon>
        <taxon>Actinomycetota</taxon>
        <taxon>Actinomycetes</taxon>
        <taxon>Streptosporangiales</taxon>
        <taxon>Thermomonosporaceae</taxon>
        <taxon>Actinomadura</taxon>
    </lineage>
</organism>
<comment type="cofactor">
    <cofactor evidence="1">
        <name>FAD</name>
        <dbReference type="ChEBI" id="CHEBI:57692"/>
    </cofactor>
</comment>
<comment type="similarity">
    <text evidence="2">Belongs to the FAD-binding monooxygenase family.</text>
</comment>
<protein>
    <submittedName>
        <fullName evidence="8">NAD(P)/FAD-dependent oxidoreductase</fullName>
    </submittedName>
</protein>
<dbReference type="PANTHER" id="PTHR43098">
    <property type="entry name" value="L-ORNITHINE N(5)-MONOOXYGENASE-RELATED"/>
    <property type="match status" value="1"/>
</dbReference>
<evidence type="ECO:0000256" key="2">
    <source>
        <dbReference type="ARBA" id="ARBA00010139"/>
    </source>
</evidence>
<evidence type="ECO:0000256" key="1">
    <source>
        <dbReference type="ARBA" id="ARBA00001974"/>
    </source>
</evidence>
<gene>
    <name evidence="8" type="ORF">GCM10010191_77840</name>
</gene>
<evidence type="ECO:0000256" key="5">
    <source>
        <dbReference type="ARBA" id="ARBA00022857"/>
    </source>
</evidence>
<keyword evidence="5" id="KW-0521">NADP</keyword>
<proteinExistence type="inferred from homology"/>
<evidence type="ECO:0000256" key="7">
    <source>
        <dbReference type="ARBA" id="ARBA00023033"/>
    </source>
</evidence>
<dbReference type="EMBL" id="BAAARW010000035">
    <property type="protein sequence ID" value="GAA2448808.1"/>
    <property type="molecule type" value="Genomic_DNA"/>
</dbReference>
<keyword evidence="3" id="KW-0285">Flavoprotein</keyword>
<evidence type="ECO:0000256" key="6">
    <source>
        <dbReference type="ARBA" id="ARBA00023002"/>
    </source>
</evidence>
<keyword evidence="4" id="KW-0274">FAD</keyword>
<dbReference type="Proteomes" id="UP001501231">
    <property type="component" value="Unassembled WGS sequence"/>
</dbReference>
<dbReference type="InterPro" id="IPR050775">
    <property type="entry name" value="FAD-binding_Monooxygenases"/>
</dbReference>
<keyword evidence="9" id="KW-1185">Reference proteome</keyword>
<dbReference type="SUPFAM" id="SSF51905">
    <property type="entry name" value="FAD/NAD(P)-binding domain"/>
    <property type="match status" value="2"/>
</dbReference>
<evidence type="ECO:0000313" key="9">
    <source>
        <dbReference type="Proteomes" id="UP001501231"/>
    </source>
</evidence>
<reference evidence="8 9" key="1">
    <citation type="journal article" date="2019" name="Int. J. Syst. Evol. Microbiol.">
        <title>The Global Catalogue of Microorganisms (GCM) 10K type strain sequencing project: providing services to taxonomists for standard genome sequencing and annotation.</title>
        <authorList>
            <consortium name="The Broad Institute Genomics Platform"/>
            <consortium name="The Broad Institute Genome Sequencing Center for Infectious Disease"/>
            <person name="Wu L."/>
            <person name="Ma J."/>
        </authorList>
    </citation>
    <scope>NUCLEOTIDE SEQUENCE [LARGE SCALE GENOMIC DNA]</scope>
    <source>
        <strain evidence="8 9">JCM 3325</strain>
    </source>
</reference>
<keyword evidence="6" id="KW-0560">Oxidoreductase</keyword>
<sequence length="547" mass="60592">MAVSANTPSASTGMSARPPGELEVLIVGAGFAGLYALYRLRRMGCAVHLVEAADGVGGVWHWNRYPGARCDIESVDYCYSFSDELVQEWDWTERYPAQPEILRYLNHVADKFDLRRDITFDTRVTGLEYDDAAATWTASTDRGDRVTARYVVMATGQLSVAKPPEIEGIETFAGESHHTGDWPREGVDLAGKRVGVIGTGSSGVQTIPRIAEQAAHLTVFQRTPHYIVPARNRPLDPAYAADLKTRFEEYREQARNHPGGTHRVLREESALDATPEELAETFESYWRKGGPDIQAAYRDITRDRAANEKAAEFVRGKIREAVRDPRVAERLCPTGYPFGTKRLVLEIGYFDAFNRDDVTLVDTLAAPIERITPEGVRTAEQLHELDVLVFATGFDALTGALLKIDIRGRDGMALREKWAAGPRTYLGLSTHGFPNLFFMAGPGSPSVLSNVVVSIEQHVEWVSDLIAHLRGNGLTRGEAVPEHEDAWVRHVNEVAEETLYPVGNSWYLGANVPGKPRVFMPYVGGVGRYRRICDEVAAKGYEGFALS</sequence>
<dbReference type="InterPro" id="IPR036188">
    <property type="entry name" value="FAD/NAD-bd_sf"/>
</dbReference>
<accession>A0ABN3K3X8</accession>
<evidence type="ECO:0000313" key="8">
    <source>
        <dbReference type="EMBL" id="GAA2448808.1"/>
    </source>
</evidence>